<evidence type="ECO:0000313" key="3">
    <source>
        <dbReference type="Proteomes" id="UP000827432"/>
    </source>
</evidence>
<accession>A0AAE7V3B2</accession>
<dbReference type="KEGG" id="vg:75690747"/>
<keyword evidence="1" id="KW-0472">Membrane</keyword>
<keyword evidence="1" id="KW-1133">Transmembrane helix</keyword>
<reference evidence="2 3" key="1">
    <citation type="submission" date="2021-04" db="EMBL/GenBank/DDBJ databases">
        <authorList>
            <person name="Shkoporov A.N."/>
            <person name="Stockdale S.R."/>
            <person name="Guerin E."/>
            <person name="Ross R.P."/>
            <person name="Hill C."/>
        </authorList>
    </citation>
    <scope>NUCLEOTIDE SEQUENCE [LARGE SCALE GENOMIC DNA]</scope>
    <source>
        <strain evidence="3">cr2_1</strain>
    </source>
</reference>
<gene>
    <name evidence="2" type="primary">gp_26582</name>
</gene>
<feature type="transmembrane region" description="Helical" evidence="1">
    <location>
        <begin position="37"/>
        <end position="56"/>
    </location>
</feature>
<organism evidence="2 3">
    <name type="scientific">uncultured phage cr2_1</name>
    <dbReference type="NCBI Taxonomy" id="2986394"/>
    <lineage>
        <taxon>Viruses</taxon>
        <taxon>Duplodnaviria</taxon>
        <taxon>Heunggongvirae</taxon>
        <taxon>Uroviricota</taxon>
        <taxon>Caudoviricetes</taxon>
        <taxon>Crassvirales</taxon>
        <taxon>Crevaviridae</taxon>
        <taxon>Coarsevirinae</taxon>
        <taxon>Junduvirus</taxon>
        <taxon>Junduvirus communis</taxon>
    </lineage>
</organism>
<proteinExistence type="predicted"/>
<keyword evidence="3" id="KW-1185">Reference proteome</keyword>
<dbReference type="Proteomes" id="UP000827432">
    <property type="component" value="Segment"/>
</dbReference>
<evidence type="ECO:0000256" key="1">
    <source>
        <dbReference type="SAM" id="Phobius"/>
    </source>
</evidence>
<dbReference type="GeneID" id="75690747"/>
<name>A0AAE7V3B2_9CAUD</name>
<dbReference type="RefSeq" id="YP_010360017.1">
    <property type="nucleotide sequence ID" value="NC_062779.1"/>
</dbReference>
<sequence>MRVLKTLLKCIIILVVLFLLSAAESLADWFASNINGEVFIGFLLGVVIAITIASIIKPDKFD</sequence>
<dbReference type="EMBL" id="MZ130489">
    <property type="protein sequence ID" value="QWM90445.1"/>
    <property type="molecule type" value="Genomic_DNA"/>
</dbReference>
<protein>
    <submittedName>
        <fullName evidence="2">Uncharacterized protein</fullName>
    </submittedName>
</protein>
<keyword evidence="1" id="KW-0812">Transmembrane</keyword>
<evidence type="ECO:0000313" key="2">
    <source>
        <dbReference type="EMBL" id="QWM90445.1"/>
    </source>
</evidence>